<comment type="caution">
    <text evidence="2">The sequence shown here is derived from an EMBL/GenBank/DDBJ whole genome shotgun (WGS) entry which is preliminary data.</text>
</comment>
<dbReference type="InterPro" id="IPR009057">
    <property type="entry name" value="Homeodomain-like_sf"/>
</dbReference>
<proteinExistence type="predicted"/>
<evidence type="ECO:0000259" key="1">
    <source>
        <dbReference type="Pfam" id="PF06056"/>
    </source>
</evidence>
<feature type="domain" description="Terminase ATPase subunit N-terminal" evidence="1">
    <location>
        <begin position="30"/>
        <end position="73"/>
    </location>
</feature>
<name>A0A9X6YKC2_BACCE</name>
<dbReference type="SUPFAM" id="SSF46689">
    <property type="entry name" value="Homeodomain-like"/>
    <property type="match status" value="1"/>
</dbReference>
<reference evidence="2 3" key="1">
    <citation type="submission" date="2017-09" db="EMBL/GenBank/DDBJ databases">
        <title>Large-scale bioinformatics analysis of Bacillus genomes uncovers conserved roles of natural products in bacterial physiology.</title>
        <authorList>
            <consortium name="Agbiome Team Llc"/>
            <person name="Bleich R.M."/>
            <person name="Kirk G.J."/>
            <person name="Santa Maria K.C."/>
            <person name="Allen S.E."/>
            <person name="Farag S."/>
            <person name="Shank E.A."/>
            <person name="Bowers A."/>
        </authorList>
    </citation>
    <scope>NUCLEOTIDE SEQUENCE [LARGE SCALE GENOMIC DNA]</scope>
    <source>
        <strain evidence="2 3">AFS027647</strain>
    </source>
</reference>
<dbReference type="InterPro" id="IPR010332">
    <property type="entry name" value="ATPase_terminase-su_N"/>
</dbReference>
<evidence type="ECO:0000313" key="2">
    <source>
        <dbReference type="EMBL" id="PEN88361.1"/>
    </source>
</evidence>
<evidence type="ECO:0000313" key="3">
    <source>
        <dbReference type="Proteomes" id="UP000220691"/>
    </source>
</evidence>
<gene>
    <name evidence="2" type="ORF">CN553_23495</name>
</gene>
<dbReference type="AlphaFoldDB" id="A0A9X6YKC2"/>
<sequence length="89" mass="10674">MKQIINHDYLESRIQGLERVMKKEKNRRLYERYQAILLHLKGYTNIQIAKIIGRSNVTIGTYVKRYQQARIAGEKPFPFLWSTCHYMNV</sequence>
<dbReference type="Pfam" id="PF06056">
    <property type="entry name" value="Terminase_5"/>
    <property type="match status" value="1"/>
</dbReference>
<accession>A0A9X6YKC2</accession>
<dbReference type="EMBL" id="NUAN01000169">
    <property type="protein sequence ID" value="PEN88361.1"/>
    <property type="molecule type" value="Genomic_DNA"/>
</dbReference>
<protein>
    <recommendedName>
        <fullName evidence="1">Terminase ATPase subunit N-terminal domain-containing protein</fullName>
    </recommendedName>
</protein>
<dbReference type="Proteomes" id="UP000220691">
    <property type="component" value="Unassembled WGS sequence"/>
</dbReference>
<organism evidence="2 3">
    <name type="scientific">Bacillus cereus</name>
    <dbReference type="NCBI Taxonomy" id="1396"/>
    <lineage>
        <taxon>Bacteria</taxon>
        <taxon>Bacillati</taxon>
        <taxon>Bacillota</taxon>
        <taxon>Bacilli</taxon>
        <taxon>Bacillales</taxon>
        <taxon>Bacillaceae</taxon>
        <taxon>Bacillus</taxon>
        <taxon>Bacillus cereus group</taxon>
    </lineage>
</organism>